<dbReference type="GO" id="GO:0005886">
    <property type="term" value="C:plasma membrane"/>
    <property type="evidence" value="ECO:0007669"/>
    <property type="project" value="TreeGrafter"/>
</dbReference>
<dbReference type="PANTHER" id="PTHR31650">
    <property type="entry name" value="O-ACYLTRANSFERASE (WSD1-LIKE) FAMILY PROTEIN"/>
    <property type="match status" value="1"/>
</dbReference>
<accession>A0A0J8B4B6</accession>
<dbReference type="InterPro" id="IPR009721">
    <property type="entry name" value="O-acyltransferase_WSD1_C"/>
</dbReference>
<evidence type="ECO:0000313" key="2">
    <source>
        <dbReference type="EMBL" id="KMS94682.1"/>
    </source>
</evidence>
<dbReference type="InterPro" id="IPR045034">
    <property type="entry name" value="O-acyltransferase_WSD1-like"/>
</dbReference>
<evidence type="ECO:0000313" key="3">
    <source>
        <dbReference type="Proteomes" id="UP000035740"/>
    </source>
</evidence>
<evidence type="ECO:0000259" key="1">
    <source>
        <dbReference type="Pfam" id="PF06974"/>
    </source>
</evidence>
<dbReference type="Gramene" id="KMS94682">
    <property type="protein sequence ID" value="KMS94682"/>
    <property type="gene ID" value="BVRB_016330"/>
</dbReference>
<reference evidence="2 3" key="1">
    <citation type="journal article" date="2014" name="Nature">
        <title>The genome of the recently domesticated crop plant sugar beet (Beta vulgaris).</title>
        <authorList>
            <person name="Dohm J.C."/>
            <person name="Minoche A.E."/>
            <person name="Holtgrawe D."/>
            <person name="Capella-Gutierrez S."/>
            <person name="Zakrzewski F."/>
            <person name="Tafer H."/>
            <person name="Rupp O."/>
            <person name="Sorensen T.R."/>
            <person name="Stracke R."/>
            <person name="Reinhardt R."/>
            <person name="Goesmann A."/>
            <person name="Kraft T."/>
            <person name="Schulz B."/>
            <person name="Stadler P.F."/>
            <person name="Schmidt T."/>
            <person name="Gabaldon T."/>
            <person name="Lehrach H."/>
            <person name="Weisshaar B."/>
            <person name="Himmelbauer H."/>
        </authorList>
    </citation>
    <scope>NUCLEOTIDE SEQUENCE [LARGE SCALE GENOMIC DNA]</scope>
    <source>
        <tissue evidence="2">Taproot</tissue>
    </source>
</reference>
<proteinExistence type="predicted"/>
<feature type="domain" description="O-acyltransferase WSD1 C-terminal" evidence="1">
    <location>
        <begin position="3"/>
        <end position="90"/>
    </location>
</feature>
<keyword evidence="3" id="KW-1185">Reference proteome</keyword>
<dbReference type="OMA" id="CVEAFQC"/>
<dbReference type="OrthoDB" id="619536at2759"/>
<gene>
    <name evidence="2" type="ORF">BVRB_016330</name>
</gene>
<sequence>MQVGSWCCHRVLCNTSLLISNITGPSEEIAIADNPVLYIKVNISSQPHAMTMHMVSYAGKADLQLMVAKDIIPDPEFLVKCFQDSLAEMKVSIKMNEL</sequence>
<organism evidence="2 3">
    <name type="scientific">Beta vulgaris subsp. vulgaris</name>
    <name type="common">Beet</name>
    <dbReference type="NCBI Taxonomy" id="3555"/>
    <lineage>
        <taxon>Eukaryota</taxon>
        <taxon>Viridiplantae</taxon>
        <taxon>Streptophyta</taxon>
        <taxon>Embryophyta</taxon>
        <taxon>Tracheophyta</taxon>
        <taxon>Spermatophyta</taxon>
        <taxon>Magnoliopsida</taxon>
        <taxon>eudicotyledons</taxon>
        <taxon>Gunneridae</taxon>
        <taxon>Pentapetalae</taxon>
        <taxon>Caryophyllales</taxon>
        <taxon>Chenopodiaceae</taxon>
        <taxon>Betoideae</taxon>
        <taxon>Beta</taxon>
    </lineage>
</organism>
<dbReference type="Pfam" id="PF06974">
    <property type="entry name" value="WS_DGAT_C"/>
    <property type="match status" value="1"/>
</dbReference>
<name>A0A0J8B4B6_BETVV</name>
<protein>
    <recommendedName>
        <fullName evidence="1">O-acyltransferase WSD1 C-terminal domain-containing protein</fullName>
    </recommendedName>
</protein>
<dbReference type="Proteomes" id="UP000035740">
    <property type="component" value="Unassembled WGS sequence"/>
</dbReference>
<dbReference type="EMBL" id="KQ091225">
    <property type="protein sequence ID" value="KMS94682.1"/>
    <property type="molecule type" value="Genomic_DNA"/>
</dbReference>
<dbReference type="GO" id="GO:0008374">
    <property type="term" value="F:O-acyltransferase activity"/>
    <property type="evidence" value="ECO:0007669"/>
    <property type="project" value="InterPro"/>
</dbReference>
<dbReference type="AlphaFoldDB" id="A0A0J8B4B6"/>
<dbReference type="GO" id="GO:0019432">
    <property type="term" value="P:triglyceride biosynthetic process"/>
    <property type="evidence" value="ECO:0007669"/>
    <property type="project" value="TreeGrafter"/>
</dbReference>
<dbReference type="PANTHER" id="PTHR31650:SF41">
    <property type="entry name" value="O-ACYLTRANSFERASE WSD1-LIKE ISOFORM X1"/>
    <property type="match status" value="1"/>
</dbReference>